<dbReference type="AlphaFoldDB" id="A0A9P7ZCP5"/>
<comment type="cofactor">
    <cofactor evidence="1">
        <name>Zn(2+)</name>
        <dbReference type="ChEBI" id="CHEBI:29105"/>
    </cofactor>
</comment>
<dbReference type="InterPro" id="IPR002933">
    <property type="entry name" value="Peptidase_M20"/>
</dbReference>
<dbReference type="GeneID" id="70296360"/>
<protein>
    <recommendedName>
        <fullName evidence="7">Peptidase M20 dimerisation domain-containing protein</fullName>
    </recommendedName>
</protein>
<gene>
    <name evidence="8" type="ORF">F5Z01DRAFT_678573</name>
</gene>
<dbReference type="Pfam" id="PF07687">
    <property type="entry name" value="M20_dimer"/>
    <property type="match status" value="1"/>
</dbReference>
<evidence type="ECO:0000313" key="8">
    <source>
        <dbReference type="EMBL" id="KAG9249550.1"/>
    </source>
</evidence>
<evidence type="ECO:0000256" key="3">
    <source>
        <dbReference type="ARBA" id="ARBA00022723"/>
    </source>
</evidence>
<feature type="chain" id="PRO_5040113229" description="Peptidase M20 dimerisation domain-containing protein" evidence="6">
    <location>
        <begin position="18"/>
        <end position="420"/>
    </location>
</feature>
<dbReference type="GO" id="GO:0046872">
    <property type="term" value="F:metal ion binding"/>
    <property type="evidence" value="ECO:0007669"/>
    <property type="project" value="UniProtKB-KW"/>
</dbReference>
<dbReference type="EMBL" id="MU251302">
    <property type="protein sequence ID" value="KAG9249550.1"/>
    <property type="molecule type" value="Genomic_DNA"/>
</dbReference>
<comment type="similarity">
    <text evidence="2">Belongs to the peptidase M20A family.</text>
</comment>
<evidence type="ECO:0000256" key="1">
    <source>
        <dbReference type="ARBA" id="ARBA00001947"/>
    </source>
</evidence>
<evidence type="ECO:0000256" key="6">
    <source>
        <dbReference type="SAM" id="SignalP"/>
    </source>
</evidence>
<sequence>MLPISLGLALYTSVALALRVDPVDTKSPPRRDVSDAPSYRSHLIDLHRDLVSIKSTSGVEEDVGAFLTDYFLEKGWMSTLQVVPPRDNTPSGSDRMNVVAWPDSDKSPNPKVLLTSHIDTVPPHIPYDIEDGEITKQTRISGRGSVDAKASVASMIVALEQLLEVGDVQSDDVMLLFVVGEEVSGDGMRVFNTSLDDMDPKPKFEAVIFGEPTENKLACGHKGALFCSLDVQGIGGHSGYPWLGKSATELLVRAMKEVLDADLGSSKEYGNTTVNLGRIEGGVAENVIPEHAHAGLMVRVALGPKETGGKVVQERIQAILDSIDQDAFDLVCSQGYGFVEAECAVDGFESIVVNYGTDMPNLDGDFTRYLYGPGTILVAHGPHENVTVGDLESAVEGYQRLVMHALHGDSGDSALSLDEL</sequence>
<dbReference type="InterPro" id="IPR050072">
    <property type="entry name" value="Peptidase_M20A"/>
</dbReference>
<accession>A0A9P7ZCP5</accession>
<proteinExistence type="inferred from homology"/>
<evidence type="ECO:0000313" key="9">
    <source>
        <dbReference type="Proteomes" id="UP000887229"/>
    </source>
</evidence>
<reference evidence="8" key="1">
    <citation type="journal article" date="2021" name="IMA Fungus">
        <title>Genomic characterization of three marine fungi, including Emericellopsis atlantica sp. nov. with signatures of a generalist lifestyle and marine biomass degradation.</title>
        <authorList>
            <person name="Hagestad O.C."/>
            <person name="Hou L."/>
            <person name="Andersen J.H."/>
            <person name="Hansen E.H."/>
            <person name="Altermark B."/>
            <person name="Li C."/>
            <person name="Kuhnert E."/>
            <person name="Cox R.J."/>
            <person name="Crous P.W."/>
            <person name="Spatafora J.W."/>
            <person name="Lail K."/>
            <person name="Amirebrahimi M."/>
            <person name="Lipzen A."/>
            <person name="Pangilinan J."/>
            <person name="Andreopoulos W."/>
            <person name="Hayes R.D."/>
            <person name="Ng V."/>
            <person name="Grigoriev I.V."/>
            <person name="Jackson S.A."/>
            <person name="Sutton T.D.S."/>
            <person name="Dobson A.D.W."/>
            <person name="Rama T."/>
        </authorList>
    </citation>
    <scope>NUCLEOTIDE SEQUENCE</scope>
    <source>
        <strain evidence="8">TS7</strain>
    </source>
</reference>
<dbReference type="SUPFAM" id="SSF53187">
    <property type="entry name" value="Zn-dependent exopeptidases"/>
    <property type="match status" value="1"/>
</dbReference>
<name>A0A9P7ZCP5_9HYPO</name>
<evidence type="ECO:0000256" key="4">
    <source>
        <dbReference type="ARBA" id="ARBA00022801"/>
    </source>
</evidence>
<dbReference type="PANTHER" id="PTHR43808">
    <property type="entry name" value="ACETYLORNITHINE DEACETYLASE"/>
    <property type="match status" value="1"/>
</dbReference>
<dbReference type="SUPFAM" id="SSF55031">
    <property type="entry name" value="Bacterial exopeptidase dimerisation domain"/>
    <property type="match status" value="1"/>
</dbReference>
<dbReference type="RefSeq" id="XP_046113474.1">
    <property type="nucleotide sequence ID" value="XM_046265457.1"/>
</dbReference>
<keyword evidence="6" id="KW-0732">Signal</keyword>
<dbReference type="PROSITE" id="PS00759">
    <property type="entry name" value="ARGE_DAPE_CPG2_2"/>
    <property type="match status" value="1"/>
</dbReference>
<keyword evidence="4" id="KW-0378">Hydrolase</keyword>
<dbReference type="InterPro" id="IPR036264">
    <property type="entry name" value="Bact_exopeptidase_dim_dom"/>
</dbReference>
<dbReference type="PANTHER" id="PTHR43808:SF30">
    <property type="entry name" value="ACETYLORNITHINE DEACETYLASE"/>
    <property type="match status" value="1"/>
</dbReference>
<keyword evidence="9" id="KW-1185">Reference proteome</keyword>
<evidence type="ECO:0000259" key="7">
    <source>
        <dbReference type="Pfam" id="PF07687"/>
    </source>
</evidence>
<evidence type="ECO:0000256" key="2">
    <source>
        <dbReference type="ARBA" id="ARBA00006247"/>
    </source>
</evidence>
<evidence type="ECO:0000256" key="5">
    <source>
        <dbReference type="ARBA" id="ARBA00022833"/>
    </source>
</evidence>
<dbReference type="Pfam" id="PF01546">
    <property type="entry name" value="Peptidase_M20"/>
    <property type="match status" value="1"/>
</dbReference>
<dbReference type="InterPro" id="IPR011650">
    <property type="entry name" value="Peptidase_M20_dimer"/>
</dbReference>
<feature type="domain" description="Peptidase M20 dimerisation" evidence="7">
    <location>
        <begin position="220"/>
        <end position="322"/>
    </location>
</feature>
<dbReference type="PROSITE" id="PS00758">
    <property type="entry name" value="ARGE_DAPE_CPG2_1"/>
    <property type="match status" value="1"/>
</dbReference>
<dbReference type="GO" id="GO:0016787">
    <property type="term" value="F:hydrolase activity"/>
    <property type="evidence" value="ECO:0007669"/>
    <property type="project" value="UniProtKB-KW"/>
</dbReference>
<dbReference type="Proteomes" id="UP000887229">
    <property type="component" value="Unassembled WGS sequence"/>
</dbReference>
<keyword evidence="5" id="KW-0862">Zinc</keyword>
<dbReference type="Gene3D" id="3.30.70.360">
    <property type="match status" value="1"/>
</dbReference>
<feature type="signal peptide" evidence="6">
    <location>
        <begin position="1"/>
        <end position="17"/>
    </location>
</feature>
<comment type="caution">
    <text evidence="8">The sequence shown here is derived from an EMBL/GenBank/DDBJ whole genome shotgun (WGS) entry which is preliminary data.</text>
</comment>
<keyword evidence="3" id="KW-0479">Metal-binding</keyword>
<dbReference type="InterPro" id="IPR001261">
    <property type="entry name" value="ArgE/DapE_CS"/>
</dbReference>
<dbReference type="CDD" id="cd05652">
    <property type="entry name" value="M20_ArgE_DapE-like_fungal"/>
    <property type="match status" value="1"/>
</dbReference>
<dbReference type="OrthoDB" id="3064516at2759"/>
<dbReference type="Gene3D" id="3.40.630.10">
    <property type="entry name" value="Zn peptidases"/>
    <property type="match status" value="1"/>
</dbReference>
<organism evidence="8 9">
    <name type="scientific">Emericellopsis atlantica</name>
    <dbReference type="NCBI Taxonomy" id="2614577"/>
    <lineage>
        <taxon>Eukaryota</taxon>
        <taxon>Fungi</taxon>
        <taxon>Dikarya</taxon>
        <taxon>Ascomycota</taxon>
        <taxon>Pezizomycotina</taxon>
        <taxon>Sordariomycetes</taxon>
        <taxon>Hypocreomycetidae</taxon>
        <taxon>Hypocreales</taxon>
        <taxon>Bionectriaceae</taxon>
        <taxon>Emericellopsis</taxon>
    </lineage>
</organism>